<dbReference type="Proteomes" id="UP000326396">
    <property type="component" value="Linkage Group LG2"/>
</dbReference>
<comment type="caution">
    <text evidence="1">The sequence shown here is derived from an EMBL/GenBank/DDBJ whole genome shotgun (WGS) entry which is preliminary data.</text>
</comment>
<dbReference type="AlphaFoldDB" id="A0A5N6NH51"/>
<keyword evidence="2" id="KW-1185">Reference proteome</keyword>
<evidence type="ECO:0000313" key="1">
    <source>
        <dbReference type="EMBL" id="KAD4586620.1"/>
    </source>
</evidence>
<sequence length="110" mass="12523">MKLGLSGSAETHRGTRWAPNWAFAVREDQAEEFEFSEIHRNPFWKEVKAFGEELEAWDELGDNNHHHTRLGAAVKTIPDLLEALHLCSSFISVFLSYLEVVLAPLRVFGT</sequence>
<evidence type="ECO:0000313" key="2">
    <source>
        <dbReference type="Proteomes" id="UP000326396"/>
    </source>
</evidence>
<proteinExistence type="predicted"/>
<gene>
    <name evidence="1" type="ORF">E3N88_24221</name>
</gene>
<reference evidence="1 2" key="1">
    <citation type="submission" date="2019-05" db="EMBL/GenBank/DDBJ databases">
        <title>Mikania micrantha, genome provides insights into the molecular mechanism of rapid growth.</title>
        <authorList>
            <person name="Liu B."/>
        </authorList>
    </citation>
    <scope>NUCLEOTIDE SEQUENCE [LARGE SCALE GENOMIC DNA]</scope>
    <source>
        <strain evidence="1">NLD-2019</strain>
        <tissue evidence="1">Leaf</tissue>
    </source>
</reference>
<organism evidence="1 2">
    <name type="scientific">Mikania micrantha</name>
    <name type="common">bitter vine</name>
    <dbReference type="NCBI Taxonomy" id="192012"/>
    <lineage>
        <taxon>Eukaryota</taxon>
        <taxon>Viridiplantae</taxon>
        <taxon>Streptophyta</taxon>
        <taxon>Embryophyta</taxon>
        <taxon>Tracheophyta</taxon>
        <taxon>Spermatophyta</taxon>
        <taxon>Magnoliopsida</taxon>
        <taxon>eudicotyledons</taxon>
        <taxon>Gunneridae</taxon>
        <taxon>Pentapetalae</taxon>
        <taxon>asterids</taxon>
        <taxon>campanulids</taxon>
        <taxon>Asterales</taxon>
        <taxon>Asteraceae</taxon>
        <taxon>Asteroideae</taxon>
        <taxon>Heliantheae alliance</taxon>
        <taxon>Eupatorieae</taxon>
        <taxon>Mikania</taxon>
    </lineage>
</organism>
<protein>
    <submittedName>
        <fullName evidence="1">Uncharacterized protein</fullName>
    </submittedName>
</protein>
<dbReference type="EMBL" id="SZYD01000012">
    <property type="protein sequence ID" value="KAD4586620.1"/>
    <property type="molecule type" value="Genomic_DNA"/>
</dbReference>
<accession>A0A5N6NH51</accession>
<name>A0A5N6NH51_9ASTR</name>